<dbReference type="RefSeq" id="WP_146141251.1">
    <property type="nucleotide sequence ID" value="NZ_CAWNSW010000013.1"/>
</dbReference>
<proteinExistence type="predicted"/>
<accession>A0A2T1DXJ5</accession>
<keyword evidence="2" id="KW-1185">Reference proteome</keyword>
<organism evidence="1 2">
    <name type="scientific">Stenomitos frigidus ULC18</name>
    <dbReference type="NCBI Taxonomy" id="2107698"/>
    <lineage>
        <taxon>Bacteria</taxon>
        <taxon>Bacillati</taxon>
        <taxon>Cyanobacteriota</taxon>
        <taxon>Cyanophyceae</taxon>
        <taxon>Leptolyngbyales</taxon>
        <taxon>Leptolyngbyaceae</taxon>
        <taxon>Stenomitos</taxon>
    </lineage>
</organism>
<reference evidence="2" key="1">
    <citation type="submission" date="2018-02" db="EMBL/GenBank/DDBJ databases">
        <authorList>
            <person name="Moore K."/>
            <person name="Momper L."/>
        </authorList>
    </citation>
    <scope>NUCLEOTIDE SEQUENCE [LARGE SCALE GENOMIC DNA]</scope>
    <source>
        <strain evidence="2">ULC18</strain>
    </source>
</reference>
<dbReference type="OrthoDB" id="485297at2"/>
<evidence type="ECO:0000313" key="1">
    <source>
        <dbReference type="EMBL" id="PSB25210.1"/>
    </source>
</evidence>
<dbReference type="Proteomes" id="UP000239576">
    <property type="component" value="Unassembled WGS sequence"/>
</dbReference>
<dbReference type="EMBL" id="PVWK01000128">
    <property type="protein sequence ID" value="PSB25210.1"/>
    <property type="molecule type" value="Genomic_DNA"/>
</dbReference>
<dbReference type="AlphaFoldDB" id="A0A2T1DXJ5"/>
<reference evidence="1 2" key="2">
    <citation type="submission" date="2018-03" db="EMBL/GenBank/DDBJ databases">
        <title>The ancient ancestry and fast evolution of plastids.</title>
        <authorList>
            <person name="Moore K.R."/>
            <person name="Magnabosco C."/>
            <person name="Momper L."/>
            <person name="Gold D.A."/>
            <person name="Bosak T."/>
            <person name="Fournier G.P."/>
        </authorList>
    </citation>
    <scope>NUCLEOTIDE SEQUENCE [LARGE SCALE GENOMIC DNA]</scope>
    <source>
        <strain evidence="1 2">ULC18</strain>
    </source>
</reference>
<comment type="caution">
    <text evidence="1">The sequence shown here is derived from an EMBL/GenBank/DDBJ whole genome shotgun (WGS) entry which is preliminary data.</text>
</comment>
<gene>
    <name evidence="1" type="ORF">C7B82_24175</name>
</gene>
<evidence type="ECO:0000313" key="2">
    <source>
        <dbReference type="Proteomes" id="UP000239576"/>
    </source>
</evidence>
<protein>
    <submittedName>
        <fullName evidence="1">Uncharacterized protein</fullName>
    </submittedName>
</protein>
<sequence length="184" mass="21240">MKHSDHFLCGIIVAGIMLTALPERARASDRYVLNQTPQTIERYFGRYWTRLTRTENGVTRITYTYSPRGLQRVFPNTRVDRFAITFVENRSQSISVAITGSPDALSFTYNRADSSRLYEYIFGYRPPIRQQLSSRFTGNETIYDYEDCLGDGIATRYTLGGAAQFLLSEAELHYNERCKPPYTR</sequence>
<name>A0A2T1DXJ5_9CYAN</name>